<accession>A0A2W7IQR8</accession>
<dbReference type="InterPro" id="IPR050983">
    <property type="entry name" value="GST_Omega/HSP26"/>
</dbReference>
<dbReference type="GO" id="GO:0005737">
    <property type="term" value="C:cytoplasm"/>
    <property type="evidence" value="ECO:0007669"/>
    <property type="project" value="TreeGrafter"/>
</dbReference>
<keyword evidence="3" id="KW-1185">Reference proteome</keyword>
<dbReference type="InterPro" id="IPR036282">
    <property type="entry name" value="Glutathione-S-Trfase_C_sf"/>
</dbReference>
<dbReference type="InterPro" id="IPR004045">
    <property type="entry name" value="Glutathione_S-Trfase_N"/>
</dbReference>
<dbReference type="OrthoDB" id="9795329at2"/>
<organism evidence="2 3">
    <name type="scientific">Humitalea rosea</name>
    <dbReference type="NCBI Taxonomy" id="990373"/>
    <lineage>
        <taxon>Bacteria</taxon>
        <taxon>Pseudomonadati</taxon>
        <taxon>Pseudomonadota</taxon>
        <taxon>Alphaproteobacteria</taxon>
        <taxon>Acetobacterales</taxon>
        <taxon>Roseomonadaceae</taxon>
        <taxon>Humitalea</taxon>
    </lineage>
</organism>
<dbReference type="PANTHER" id="PTHR43968">
    <property type="match status" value="1"/>
</dbReference>
<proteinExistence type="predicted"/>
<evidence type="ECO:0000313" key="3">
    <source>
        <dbReference type="Proteomes" id="UP000249688"/>
    </source>
</evidence>
<gene>
    <name evidence="2" type="ORF">C8P66_10457</name>
</gene>
<protein>
    <submittedName>
        <fullName evidence="2">Glutathione S-transferase</fullName>
    </submittedName>
</protein>
<dbReference type="RefSeq" id="WP_111396980.1">
    <property type="nucleotide sequence ID" value="NZ_QKYU01000004.1"/>
</dbReference>
<dbReference type="SUPFAM" id="SSF52833">
    <property type="entry name" value="Thioredoxin-like"/>
    <property type="match status" value="1"/>
</dbReference>
<dbReference type="SUPFAM" id="SSF47616">
    <property type="entry name" value="GST C-terminal domain-like"/>
    <property type="match status" value="1"/>
</dbReference>
<feature type="domain" description="GST N-terminal" evidence="1">
    <location>
        <begin position="1"/>
        <end position="82"/>
    </location>
</feature>
<dbReference type="Pfam" id="PF13409">
    <property type="entry name" value="GST_N_2"/>
    <property type="match status" value="1"/>
</dbReference>
<dbReference type="Proteomes" id="UP000249688">
    <property type="component" value="Unassembled WGS sequence"/>
</dbReference>
<dbReference type="CDD" id="cd03049">
    <property type="entry name" value="GST_N_3"/>
    <property type="match status" value="1"/>
</dbReference>
<dbReference type="AlphaFoldDB" id="A0A2W7IQR8"/>
<evidence type="ECO:0000313" key="2">
    <source>
        <dbReference type="EMBL" id="PZW48643.1"/>
    </source>
</evidence>
<dbReference type="GO" id="GO:0016740">
    <property type="term" value="F:transferase activity"/>
    <property type="evidence" value="ECO:0007669"/>
    <property type="project" value="UniProtKB-KW"/>
</dbReference>
<keyword evidence="2" id="KW-0808">Transferase</keyword>
<dbReference type="EMBL" id="QKYU01000004">
    <property type="protein sequence ID" value="PZW48643.1"/>
    <property type="molecule type" value="Genomic_DNA"/>
</dbReference>
<dbReference type="CDD" id="cd03205">
    <property type="entry name" value="GST_C_6"/>
    <property type="match status" value="1"/>
</dbReference>
<comment type="caution">
    <text evidence="2">The sequence shown here is derived from an EMBL/GenBank/DDBJ whole genome shotgun (WGS) entry which is preliminary data.</text>
</comment>
<evidence type="ECO:0000259" key="1">
    <source>
        <dbReference type="PROSITE" id="PS50404"/>
    </source>
</evidence>
<dbReference type="Pfam" id="PF13410">
    <property type="entry name" value="GST_C_2"/>
    <property type="match status" value="1"/>
</dbReference>
<dbReference type="PROSITE" id="PS50404">
    <property type="entry name" value="GST_NTER"/>
    <property type="match status" value="1"/>
</dbReference>
<dbReference type="Gene3D" id="1.20.1050.10">
    <property type="match status" value="1"/>
</dbReference>
<sequence>MKLFWSSRSPFARKVMVAAHELGIADQIAQERVVVSVAAPNDTVLHHNPLGQIPTLVLDDGTVFFDSAVILEVLDQRHGPLLFPTDPAARFPVLRLQAIGDGLMENSVRRLGESTRGVLVSAPHVAAAVQKMSRTLDWLEAEAASLASLNAGSIAIACGLGHLDFRFGAEDWRPGRPALAAWHAGFAERASMRATAHRDEY</sequence>
<reference evidence="2 3" key="1">
    <citation type="submission" date="2018-06" db="EMBL/GenBank/DDBJ databases">
        <title>Genomic Encyclopedia of Archaeal and Bacterial Type Strains, Phase II (KMG-II): from individual species to whole genera.</title>
        <authorList>
            <person name="Goeker M."/>
        </authorList>
    </citation>
    <scope>NUCLEOTIDE SEQUENCE [LARGE SCALE GENOMIC DNA]</scope>
    <source>
        <strain evidence="2 3">DSM 24525</strain>
    </source>
</reference>
<dbReference type="PANTHER" id="PTHR43968:SF6">
    <property type="entry name" value="GLUTATHIONE S-TRANSFERASE OMEGA"/>
    <property type="match status" value="1"/>
</dbReference>
<dbReference type="Gene3D" id="3.40.30.10">
    <property type="entry name" value="Glutaredoxin"/>
    <property type="match status" value="1"/>
</dbReference>
<name>A0A2W7IQR8_9PROT</name>
<dbReference type="InterPro" id="IPR036249">
    <property type="entry name" value="Thioredoxin-like_sf"/>
</dbReference>